<sequence>MIKLLQNGNKMFTLTAYLAMHEWIFQTDNCSDLGRKVKMLNDSDMVKLDLQDMNWEKYVAIYLMGIKKFILKQDNKSIASQRLSSVFWLHQITKISGIIILL</sequence>
<gene>
    <name evidence="3" type="primary">LOC117215240</name>
</gene>
<dbReference type="Proteomes" id="UP000515164">
    <property type="component" value="Unplaced"/>
</dbReference>
<evidence type="ECO:0000313" key="2">
    <source>
        <dbReference type="Proteomes" id="UP000515164"/>
    </source>
</evidence>
<keyword evidence="2" id="KW-1185">Reference proteome</keyword>
<dbReference type="AlphaFoldDB" id="A0A6P8NSZ8"/>
<feature type="domain" description="Fatty acyl-CoA reductase C-terminal" evidence="1">
    <location>
        <begin position="1"/>
        <end position="73"/>
    </location>
</feature>
<dbReference type="KEGG" id="bbif:117215240"/>
<dbReference type="InterPro" id="IPR033640">
    <property type="entry name" value="FAR_C"/>
</dbReference>
<dbReference type="Pfam" id="PF03015">
    <property type="entry name" value="Sterile"/>
    <property type="match status" value="1"/>
</dbReference>
<dbReference type="GeneID" id="117215240"/>
<name>A0A6P8NSZ8_9HYME</name>
<dbReference type="RefSeq" id="XP_033317525.1">
    <property type="nucleotide sequence ID" value="XM_033461634.1"/>
</dbReference>
<organism evidence="2 3">
    <name type="scientific">Bombus bifarius</name>
    <dbReference type="NCBI Taxonomy" id="103933"/>
    <lineage>
        <taxon>Eukaryota</taxon>
        <taxon>Metazoa</taxon>
        <taxon>Ecdysozoa</taxon>
        <taxon>Arthropoda</taxon>
        <taxon>Hexapoda</taxon>
        <taxon>Insecta</taxon>
        <taxon>Pterygota</taxon>
        <taxon>Neoptera</taxon>
        <taxon>Endopterygota</taxon>
        <taxon>Hymenoptera</taxon>
        <taxon>Apocrita</taxon>
        <taxon>Aculeata</taxon>
        <taxon>Apoidea</taxon>
        <taxon>Anthophila</taxon>
        <taxon>Apidae</taxon>
        <taxon>Bombus</taxon>
        <taxon>Pyrobombus</taxon>
    </lineage>
</organism>
<protein>
    <submittedName>
        <fullName evidence="3">Fatty acyl-CoA reductase CG5065</fullName>
    </submittedName>
</protein>
<evidence type="ECO:0000259" key="1">
    <source>
        <dbReference type="Pfam" id="PF03015"/>
    </source>
</evidence>
<proteinExistence type="predicted"/>
<evidence type="ECO:0000313" key="3">
    <source>
        <dbReference type="RefSeq" id="XP_033317525.1"/>
    </source>
</evidence>
<reference evidence="3" key="1">
    <citation type="submission" date="2025-08" db="UniProtKB">
        <authorList>
            <consortium name="RefSeq"/>
        </authorList>
    </citation>
    <scope>IDENTIFICATION</scope>
    <source>
        <tissue evidence="3">Muscle</tissue>
    </source>
</reference>
<accession>A0A6P8NSZ8</accession>